<organism evidence="2 3">
    <name type="scientific">Rhodopseudomonas palustris</name>
    <dbReference type="NCBI Taxonomy" id="1076"/>
    <lineage>
        <taxon>Bacteria</taxon>
        <taxon>Pseudomonadati</taxon>
        <taxon>Pseudomonadota</taxon>
        <taxon>Alphaproteobacteria</taxon>
        <taxon>Hyphomicrobiales</taxon>
        <taxon>Nitrobacteraceae</taxon>
        <taxon>Rhodopseudomonas</taxon>
    </lineage>
</organism>
<evidence type="ECO:0008006" key="4">
    <source>
        <dbReference type="Google" id="ProtNLM"/>
    </source>
</evidence>
<evidence type="ECO:0000313" key="2">
    <source>
        <dbReference type="EMBL" id="MBI5128054.1"/>
    </source>
</evidence>
<feature type="transmembrane region" description="Helical" evidence="1">
    <location>
        <begin position="80"/>
        <end position="102"/>
    </location>
</feature>
<dbReference type="EMBL" id="JACRJB010000005">
    <property type="protein sequence ID" value="MBI5128054.1"/>
    <property type="molecule type" value="Genomic_DNA"/>
</dbReference>
<dbReference type="Proteomes" id="UP000782519">
    <property type="component" value="Unassembled WGS sequence"/>
</dbReference>
<feature type="transmembrane region" description="Helical" evidence="1">
    <location>
        <begin position="49"/>
        <end position="68"/>
    </location>
</feature>
<reference evidence="2" key="1">
    <citation type="submission" date="2020-07" db="EMBL/GenBank/DDBJ databases">
        <title>Huge and variable diversity of episymbiotic CPR bacteria and DPANN archaea in groundwater ecosystems.</title>
        <authorList>
            <person name="He C.Y."/>
            <person name="Keren R."/>
            <person name="Whittaker M."/>
            <person name="Farag I.F."/>
            <person name="Doudna J."/>
            <person name="Cate J.H.D."/>
            <person name="Banfield J.F."/>
        </authorList>
    </citation>
    <scope>NUCLEOTIDE SEQUENCE</scope>
    <source>
        <strain evidence="2">NC_groundwater_1818_Pr3_B-0.1um_66_35</strain>
    </source>
</reference>
<keyword evidence="1" id="KW-0812">Transmembrane</keyword>
<evidence type="ECO:0000256" key="1">
    <source>
        <dbReference type="SAM" id="Phobius"/>
    </source>
</evidence>
<accession>A0A933RVF9</accession>
<evidence type="ECO:0000313" key="3">
    <source>
        <dbReference type="Proteomes" id="UP000782519"/>
    </source>
</evidence>
<proteinExistence type="predicted"/>
<sequence>MALFLFLTPFGAFAMLSLLAPIQIGLLVAAALALAVVAWDLFQGRSLKIMMASSAILFGALGAYDMLLSQGGSSTMAIRLMVDAGVLTIALTSIALRVPFTVQYARERVAPEVHGQPAFMRINYILTWAWTAAFVLMLAADILMVYAPSLPLWVSAALAFAARNAAIYFTNWYPQYRNGDLLPSAETDAATG</sequence>
<dbReference type="AlphaFoldDB" id="A0A933RVF9"/>
<gene>
    <name evidence="2" type="ORF">HZA66_01310</name>
</gene>
<feature type="transmembrane region" description="Helical" evidence="1">
    <location>
        <begin position="152"/>
        <end position="173"/>
    </location>
</feature>
<protein>
    <recommendedName>
        <fullName evidence="4">Transmembrane protein</fullName>
    </recommendedName>
</protein>
<name>A0A933RVF9_RHOPL</name>
<keyword evidence="1" id="KW-0472">Membrane</keyword>
<keyword evidence="1" id="KW-1133">Transmembrane helix</keyword>
<comment type="caution">
    <text evidence="2">The sequence shown here is derived from an EMBL/GenBank/DDBJ whole genome shotgun (WGS) entry which is preliminary data.</text>
</comment>
<feature type="transmembrane region" description="Helical" evidence="1">
    <location>
        <begin position="122"/>
        <end position="146"/>
    </location>
</feature>
<feature type="transmembrane region" description="Helical" evidence="1">
    <location>
        <begin position="24"/>
        <end position="42"/>
    </location>
</feature>